<feature type="region of interest" description="Disordered" evidence="1">
    <location>
        <begin position="227"/>
        <end position="260"/>
    </location>
</feature>
<dbReference type="AlphaFoldDB" id="A0AAD9KTJ2"/>
<dbReference type="PANTHER" id="PTHR13338:SF4">
    <property type="entry name" value="NADH DEHYDROGENASE [UBIQUINONE] 1 ALPHA SUBCOMPLEX ASSEMBLY FACTOR 4"/>
    <property type="match status" value="1"/>
</dbReference>
<gene>
    <name evidence="2" type="ORF">NP493_621g01029</name>
</gene>
<dbReference type="InterPro" id="IPR009622">
    <property type="entry name" value="NDUFAF4"/>
</dbReference>
<evidence type="ECO:0000256" key="1">
    <source>
        <dbReference type="SAM" id="MobiDB-lite"/>
    </source>
</evidence>
<accession>A0AAD9KTJ2</accession>
<organism evidence="2 3">
    <name type="scientific">Ridgeia piscesae</name>
    <name type="common">Tubeworm</name>
    <dbReference type="NCBI Taxonomy" id="27915"/>
    <lineage>
        <taxon>Eukaryota</taxon>
        <taxon>Metazoa</taxon>
        <taxon>Spiralia</taxon>
        <taxon>Lophotrochozoa</taxon>
        <taxon>Annelida</taxon>
        <taxon>Polychaeta</taxon>
        <taxon>Sedentaria</taxon>
        <taxon>Canalipalpata</taxon>
        <taxon>Sabellida</taxon>
        <taxon>Siboglinidae</taxon>
        <taxon>Ridgeia</taxon>
    </lineage>
</organism>
<evidence type="ECO:0000313" key="2">
    <source>
        <dbReference type="EMBL" id="KAK2177035.1"/>
    </source>
</evidence>
<dbReference type="Proteomes" id="UP001209878">
    <property type="component" value="Unassembled WGS sequence"/>
</dbReference>
<dbReference type="EMBL" id="JAODUO010000621">
    <property type="protein sequence ID" value="KAK2177035.1"/>
    <property type="molecule type" value="Genomic_DNA"/>
</dbReference>
<protein>
    <recommendedName>
        <fullName evidence="4">NADH dehydrogenase [ubiquinone] 1 alpha subcomplex assembly factor 4</fullName>
    </recommendedName>
</protein>
<proteinExistence type="predicted"/>
<sequence length="260" mass="29622">GDALRASLKLLWRDPPIRWRSDASFLFTEVIFITYRQCIVRWSRNFCVRSGTMGKVYSSFIKRPIRNWNVGSRAQRVISQEKPQSAPRHKSTEKMIQEFTQEHPELLDIQSEKDEKLLARLIGANVVPEKIQFTATPRPLPENRRPVDDLEYGYLEPAVVPVGRCSLRQALEFIAQHDRHSENYTTELIARDFKLDKLVVSSVLKHFHMLLLQVPSTSAAHNLLKAAADAEKEHKASLTSESTAKRDPPADQPTAATKPS</sequence>
<reference evidence="2" key="1">
    <citation type="journal article" date="2023" name="Mol. Biol. Evol.">
        <title>Third-Generation Sequencing Reveals the Adaptive Role of the Epigenome in Three Deep-Sea Polychaetes.</title>
        <authorList>
            <person name="Perez M."/>
            <person name="Aroh O."/>
            <person name="Sun Y."/>
            <person name="Lan Y."/>
            <person name="Juniper S.K."/>
            <person name="Young C.R."/>
            <person name="Angers B."/>
            <person name="Qian P.Y."/>
        </authorList>
    </citation>
    <scope>NUCLEOTIDE SEQUENCE</scope>
    <source>
        <strain evidence="2">R07B-5</strain>
    </source>
</reference>
<evidence type="ECO:0008006" key="4">
    <source>
        <dbReference type="Google" id="ProtNLM"/>
    </source>
</evidence>
<feature type="non-terminal residue" evidence="2">
    <location>
        <position position="1"/>
    </location>
</feature>
<evidence type="ECO:0000313" key="3">
    <source>
        <dbReference type="Proteomes" id="UP001209878"/>
    </source>
</evidence>
<dbReference type="GO" id="GO:0005739">
    <property type="term" value="C:mitochondrion"/>
    <property type="evidence" value="ECO:0007669"/>
    <property type="project" value="TreeGrafter"/>
</dbReference>
<comment type="caution">
    <text evidence="2">The sequence shown here is derived from an EMBL/GenBank/DDBJ whole genome shotgun (WGS) entry which is preliminary data.</text>
</comment>
<name>A0AAD9KTJ2_RIDPI</name>
<keyword evidence="3" id="KW-1185">Reference proteome</keyword>
<dbReference type="GO" id="GO:0032981">
    <property type="term" value="P:mitochondrial respiratory chain complex I assembly"/>
    <property type="evidence" value="ECO:0007669"/>
    <property type="project" value="InterPro"/>
</dbReference>
<dbReference type="Pfam" id="PF06784">
    <property type="entry name" value="UPF0240"/>
    <property type="match status" value="1"/>
</dbReference>
<dbReference type="PANTHER" id="PTHR13338">
    <property type="entry name" value="UPF0240 PROTEIN"/>
    <property type="match status" value="1"/>
</dbReference>